<keyword evidence="6" id="KW-0479">Metal-binding</keyword>
<dbReference type="Proteomes" id="UP000270046">
    <property type="component" value="Chromosome"/>
</dbReference>
<dbReference type="Gene3D" id="1.10.439.10">
    <property type="entry name" value="Penicillin Amidohydrolase, domain 1"/>
    <property type="match status" value="1"/>
</dbReference>
<dbReference type="InterPro" id="IPR029055">
    <property type="entry name" value="Ntn_hydrolases_N"/>
</dbReference>
<comment type="cofactor">
    <cofactor evidence="6">
        <name>Ca(2+)</name>
        <dbReference type="ChEBI" id="CHEBI:29108"/>
    </cofactor>
    <text evidence="6">Binds 1 Ca(2+) ion per dimer.</text>
</comment>
<keyword evidence="2" id="KW-0732">Signal</keyword>
<evidence type="ECO:0000256" key="3">
    <source>
        <dbReference type="ARBA" id="ARBA00022801"/>
    </source>
</evidence>
<dbReference type="RefSeq" id="WP_119409217.1">
    <property type="nucleotide sequence ID" value="NZ_CP032869.1"/>
</dbReference>
<dbReference type="InterPro" id="IPR014395">
    <property type="entry name" value="Pen/GL7ACA/AHL_acylase"/>
</dbReference>
<evidence type="ECO:0000313" key="8">
    <source>
        <dbReference type="Proteomes" id="UP000270046"/>
    </source>
</evidence>
<evidence type="ECO:0000256" key="5">
    <source>
        <dbReference type="PIRSR" id="PIRSR001227-1"/>
    </source>
</evidence>
<dbReference type="GO" id="GO:0046872">
    <property type="term" value="F:metal ion binding"/>
    <property type="evidence" value="ECO:0007669"/>
    <property type="project" value="UniProtKB-KW"/>
</dbReference>
<feature type="binding site" evidence="6">
    <location>
        <position position="275"/>
    </location>
    <ligand>
        <name>Ca(2+)</name>
        <dbReference type="ChEBI" id="CHEBI:29108"/>
    </ligand>
</feature>
<accession>A0A494VY33</accession>
<organism evidence="7 8">
    <name type="scientific">Mucilaginibacter celer</name>
    <dbReference type="NCBI Taxonomy" id="2305508"/>
    <lineage>
        <taxon>Bacteria</taxon>
        <taxon>Pseudomonadati</taxon>
        <taxon>Bacteroidota</taxon>
        <taxon>Sphingobacteriia</taxon>
        <taxon>Sphingobacteriales</taxon>
        <taxon>Sphingobacteriaceae</taxon>
        <taxon>Mucilaginibacter</taxon>
    </lineage>
</organism>
<dbReference type="Gene3D" id="3.60.20.10">
    <property type="entry name" value="Glutamine Phosphoribosylpyrophosphate, subunit 1, domain 1"/>
    <property type="match status" value="1"/>
</dbReference>
<dbReference type="InterPro" id="IPR002692">
    <property type="entry name" value="S45"/>
</dbReference>
<dbReference type="GO" id="GO:0017000">
    <property type="term" value="P:antibiotic biosynthetic process"/>
    <property type="evidence" value="ECO:0007669"/>
    <property type="project" value="InterPro"/>
</dbReference>
<keyword evidence="6" id="KW-0106">Calcium</keyword>
<dbReference type="SUPFAM" id="SSF56235">
    <property type="entry name" value="N-terminal nucleophile aminohydrolases (Ntn hydrolases)"/>
    <property type="match status" value="1"/>
</dbReference>
<name>A0A494VY33_9SPHI</name>
<keyword evidence="4" id="KW-0865">Zymogen</keyword>
<proteinExistence type="inferred from homology"/>
<evidence type="ECO:0000256" key="6">
    <source>
        <dbReference type="PIRSR" id="PIRSR001227-2"/>
    </source>
</evidence>
<dbReference type="EMBL" id="CP032869">
    <property type="protein sequence ID" value="AYL99279.1"/>
    <property type="molecule type" value="Genomic_DNA"/>
</dbReference>
<gene>
    <name evidence="7" type="ORF">HYN43_001955</name>
</gene>
<evidence type="ECO:0000256" key="1">
    <source>
        <dbReference type="ARBA" id="ARBA00006586"/>
    </source>
</evidence>
<comment type="similarity">
    <text evidence="1">Belongs to the peptidase S45 family.</text>
</comment>
<dbReference type="InterPro" id="IPR023343">
    <property type="entry name" value="Penicillin_amidase_dom1"/>
</dbReference>
<dbReference type="AlphaFoldDB" id="A0A494VY33"/>
<dbReference type="PIRSF" id="PIRSF001227">
    <property type="entry name" value="Pen_acylase"/>
    <property type="match status" value="1"/>
</dbReference>
<dbReference type="InterPro" id="IPR043146">
    <property type="entry name" value="Penicillin_amidase_N_B-knob"/>
</dbReference>
<sequence length="733" mass="82235">MKVILFIGLMFLHVFVFAPNINQQAIKRSEALAKTVTVIRDNWGVPHIYGKTDAAVVFGLMYTQCEDNFKGIERNYLYQLGKQAEVDGEANLYTDLQLQLIADSADAIKDYRNSAPWFKKLMDAFADGINYYLYKHPEVKPKVFKHFEPWYALMFTDGSVAATETGGIKLAETKAFYSTDPEKLGALNDERKPVYDMVNERETGSNGFAIAPSRSASGHALLYINPHVPFYFRSEVQLVSNEGLNAYGAVTWGQFFIYQGFNEHCGWMHTSAYADVADLYAEKVIKKDGKWYYEYDGKLKPVATRKLVFNVKNGGQTEQRNITGYYTHHGPVMGSRDGKWLALKANNRSYNALLESWLITKANNLAQYKKAMSLVSNATNSTVYADDKGNTIFWYGNYIPKRNPKYNWSLPVDGSTSATEWLGVHKLNEIITVTNPASGWIQNCNSTPFTASGASSPDKNKYPVYMAPDGENYRAVTAIKILKDAKKLSMDGLIAKGYDHYLAAFDDLLPSLFSAYENAPDSVKQKLAEPVKLLKEWDKRTAIHSVASALAIEWGTLMMKALPPPQTDQGSTFITRRFQTLVKTLSPAQQLGYLSDVLINLKSRFGTWNVEWGDMNRYQRPDDGITFDDNKPSIPVGLTGSGFGQLPSFQSRTVNTSKRYGYSGNSFIAVVEFGTHLKAKSIITGGSSFNPSSKNFTDQAQGIIDGKFKDVLFYKKDVLKHAQQTYHPGDYFK</sequence>
<dbReference type="PANTHER" id="PTHR34218:SF3">
    <property type="entry name" value="ACYL-HOMOSERINE LACTONE ACYLASE PVDQ"/>
    <property type="match status" value="1"/>
</dbReference>
<evidence type="ECO:0000256" key="4">
    <source>
        <dbReference type="ARBA" id="ARBA00023145"/>
    </source>
</evidence>
<reference evidence="7 8" key="1">
    <citation type="submission" date="2018-10" db="EMBL/GenBank/DDBJ databases">
        <title>Genome sequencing of Mucilaginibacter sp. HYN0043.</title>
        <authorList>
            <person name="Kim M."/>
            <person name="Yi H."/>
        </authorList>
    </citation>
    <scope>NUCLEOTIDE SEQUENCE [LARGE SCALE GENOMIC DNA]</scope>
    <source>
        <strain evidence="7 8">HYN0043</strain>
    </source>
</reference>
<evidence type="ECO:0000313" key="7">
    <source>
        <dbReference type="EMBL" id="AYL99279.1"/>
    </source>
</evidence>
<dbReference type="OrthoDB" id="9759796at2"/>
<feature type="binding site" evidence="6">
    <location>
        <position position="278"/>
    </location>
    <ligand>
        <name>Ca(2+)</name>
        <dbReference type="ChEBI" id="CHEBI:29108"/>
    </ligand>
</feature>
<dbReference type="InterPro" id="IPR043147">
    <property type="entry name" value="Penicillin_amidase_A-knob"/>
</dbReference>
<protein>
    <submittedName>
        <fullName evidence="7">Acylase</fullName>
    </submittedName>
</protein>
<dbReference type="Pfam" id="PF01804">
    <property type="entry name" value="Penicil_amidase"/>
    <property type="match status" value="1"/>
</dbReference>
<dbReference type="KEGG" id="muh:HYN43_001955"/>
<dbReference type="Gene3D" id="2.30.120.10">
    <property type="match status" value="1"/>
</dbReference>
<keyword evidence="8" id="KW-1185">Reference proteome</keyword>
<feature type="active site" description="Nucleophile" evidence="5">
    <location>
        <position position="205"/>
    </location>
</feature>
<dbReference type="Gene3D" id="1.10.1400.10">
    <property type="match status" value="1"/>
</dbReference>
<dbReference type="PANTHER" id="PTHR34218">
    <property type="entry name" value="PEPTIDASE S45 PENICILLIN AMIDASE"/>
    <property type="match status" value="1"/>
</dbReference>
<evidence type="ECO:0000256" key="2">
    <source>
        <dbReference type="ARBA" id="ARBA00022729"/>
    </source>
</evidence>
<feature type="binding site" evidence="6">
    <location>
        <position position="164"/>
    </location>
    <ligand>
        <name>Ca(2+)</name>
        <dbReference type="ChEBI" id="CHEBI:29108"/>
    </ligand>
</feature>
<dbReference type="GO" id="GO:0016811">
    <property type="term" value="F:hydrolase activity, acting on carbon-nitrogen (but not peptide) bonds, in linear amides"/>
    <property type="evidence" value="ECO:0007669"/>
    <property type="project" value="InterPro"/>
</dbReference>
<keyword evidence="3" id="KW-0378">Hydrolase</keyword>